<dbReference type="AlphaFoldDB" id="A0AAE1LU91"/>
<feature type="compositionally biased region" description="Basic and acidic residues" evidence="1">
    <location>
        <begin position="41"/>
        <end position="52"/>
    </location>
</feature>
<proteinExistence type="predicted"/>
<evidence type="ECO:0000256" key="1">
    <source>
        <dbReference type="SAM" id="MobiDB-lite"/>
    </source>
</evidence>
<gene>
    <name evidence="2" type="ORF">KUF71_012386</name>
</gene>
<feature type="region of interest" description="Disordered" evidence="1">
    <location>
        <begin position="41"/>
        <end position="65"/>
    </location>
</feature>
<sequence>MHVSSIEKELCALTEKRDCGRGGPDIEKDIKKLRGELAKAKKDLKKTEDNALRQKKAREKKKRAMETLTEEFPAAAKILKIRKTVGQPRLEENQDGLLKAISGIALAGASAAEKRRSDAVRSCRTLKELTEKVRLLGHNVSKSGVYLRLLPRNQATREGKLHVVTVPVRLCRAQSDLHRDHQDQFFCKSTMTSLDELASLLGPGQVLVMSRDDKARVLIGVVAAKLQQPLLMHMEYRVRLPDHDFPVGSSHCLVPSVYAIQEISPNKLGKTDAVSYSGPTHIVIRSGKHSSSSAATHAEDTDKMFAMESLRPYVRASDGGIKPVLILKVDGGPDENPRFYNTIRFSIHLFKKHDLDALFVACNAPGRILPHDHFGNHLGSDGSTKDEELEIRNFQHAGEVLTEIWGGMVVDGFPVTAEYVGPGEFLPEAEINDQKWYIEHVRESQYFLQVMKCENTSCCRPYRSSIRTILYQAPFPLVQDGTKLRIPEPEEHTNEKFAPLLVRQSTVMRPKHARTEELAYDTYCPSVRQVLADRKCPHCKVCFAAKKNSKQMHPTQNKETVARLRPLRILGRRPREVLCATEDESLEWIDIEDVDATNAVEVEEQDENMPLINDVAEWVRQGKIWEDAQ</sequence>
<feature type="compositionally biased region" description="Basic residues" evidence="1">
    <location>
        <begin position="53"/>
        <end position="63"/>
    </location>
</feature>
<reference evidence="2" key="2">
    <citation type="journal article" date="2023" name="BMC Genomics">
        <title>Pest status, molecular evolution, and epigenetic factors derived from the genome assembly of Frankliniella fusca, a thysanopteran phytovirus vector.</title>
        <authorList>
            <person name="Catto M.A."/>
            <person name="Labadie P.E."/>
            <person name="Jacobson A.L."/>
            <person name="Kennedy G.G."/>
            <person name="Srinivasan R."/>
            <person name="Hunt B.G."/>
        </authorList>
    </citation>
    <scope>NUCLEOTIDE SEQUENCE</scope>
    <source>
        <strain evidence="2">PL_HMW_Pooled</strain>
    </source>
</reference>
<evidence type="ECO:0000313" key="3">
    <source>
        <dbReference type="Proteomes" id="UP001219518"/>
    </source>
</evidence>
<dbReference type="PANTHER" id="PTHR46954:SF1">
    <property type="entry name" value="C2H2-TYPE DOMAIN-CONTAINING PROTEIN"/>
    <property type="match status" value="1"/>
</dbReference>
<dbReference type="Proteomes" id="UP001219518">
    <property type="component" value="Unassembled WGS sequence"/>
</dbReference>
<evidence type="ECO:0000313" key="2">
    <source>
        <dbReference type="EMBL" id="KAK3932313.1"/>
    </source>
</evidence>
<dbReference type="EMBL" id="JAHWGI010001435">
    <property type="protein sequence ID" value="KAK3932313.1"/>
    <property type="molecule type" value="Genomic_DNA"/>
</dbReference>
<protein>
    <submittedName>
        <fullName evidence="2">Carbamoyl-phosphate synthase arginine-specific large chain</fullName>
    </submittedName>
</protein>
<organism evidence="2 3">
    <name type="scientific">Frankliniella fusca</name>
    <dbReference type="NCBI Taxonomy" id="407009"/>
    <lineage>
        <taxon>Eukaryota</taxon>
        <taxon>Metazoa</taxon>
        <taxon>Ecdysozoa</taxon>
        <taxon>Arthropoda</taxon>
        <taxon>Hexapoda</taxon>
        <taxon>Insecta</taxon>
        <taxon>Pterygota</taxon>
        <taxon>Neoptera</taxon>
        <taxon>Paraneoptera</taxon>
        <taxon>Thysanoptera</taxon>
        <taxon>Terebrantia</taxon>
        <taxon>Thripoidea</taxon>
        <taxon>Thripidae</taxon>
        <taxon>Frankliniella</taxon>
    </lineage>
</organism>
<accession>A0AAE1LU91</accession>
<name>A0AAE1LU91_9NEOP</name>
<reference evidence="2" key="1">
    <citation type="submission" date="2021-07" db="EMBL/GenBank/DDBJ databases">
        <authorList>
            <person name="Catto M.A."/>
            <person name="Jacobson A."/>
            <person name="Kennedy G."/>
            <person name="Labadie P."/>
            <person name="Hunt B.G."/>
            <person name="Srinivasan R."/>
        </authorList>
    </citation>
    <scope>NUCLEOTIDE SEQUENCE</scope>
    <source>
        <strain evidence="2">PL_HMW_Pooled</strain>
        <tissue evidence="2">Head</tissue>
    </source>
</reference>
<keyword evidence="3" id="KW-1185">Reference proteome</keyword>
<comment type="caution">
    <text evidence="2">The sequence shown here is derived from an EMBL/GenBank/DDBJ whole genome shotgun (WGS) entry which is preliminary data.</text>
</comment>
<dbReference type="PANTHER" id="PTHR46954">
    <property type="entry name" value="C2H2-TYPE DOMAIN-CONTAINING PROTEIN"/>
    <property type="match status" value="1"/>
</dbReference>